<dbReference type="PANTHER" id="PTHR12302">
    <property type="entry name" value="EBNA2 BINDING PROTEIN P100"/>
    <property type="match status" value="1"/>
</dbReference>
<evidence type="ECO:0000256" key="1">
    <source>
        <dbReference type="ARBA" id="ARBA00022722"/>
    </source>
</evidence>
<evidence type="ECO:0000256" key="4">
    <source>
        <dbReference type="SAM" id="Phobius"/>
    </source>
</evidence>
<dbReference type="OrthoDB" id="9805504at2"/>
<evidence type="ECO:0000256" key="3">
    <source>
        <dbReference type="ARBA" id="ARBA00022801"/>
    </source>
</evidence>
<keyword evidence="7" id="KW-1185">Reference proteome</keyword>
<accession>A0A255Z9B9</accession>
<keyword evidence="4" id="KW-0812">Transmembrane</keyword>
<dbReference type="CDD" id="cd00175">
    <property type="entry name" value="SNc"/>
    <property type="match status" value="1"/>
</dbReference>
<name>A0A255Z9B9_9FLAO</name>
<dbReference type="PANTHER" id="PTHR12302:SF3">
    <property type="entry name" value="SERINE_THREONINE-PROTEIN KINASE 31"/>
    <property type="match status" value="1"/>
</dbReference>
<dbReference type="EMBL" id="NOXV01000241">
    <property type="protein sequence ID" value="OYQ38022.1"/>
    <property type="molecule type" value="Genomic_DNA"/>
</dbReference>
<dbReference type="Gene3D" id="2.40.50.90">
    <property type="match status" value="1"/>
</dbReference>
<keyword evidence="4" id="KW-1133">Transmembrane helix</keyword>
<dbReference type="GO" id="GO:0016787">
    <property type="term" value="F:hydrolase activity"/>
    <property type="evidence" value="ECO:0007669"/>
    <property type="project" value="UniProtKB-KW"/>
</dbReference>
<sequence>MVGHSDYQTPALKKRNRNTKYSLGSLLLLLAFLFYYACVDKGEQPAPAVEKPVKAKKPKAKHEVRALKVFTGKVIGIKDGDTFEVLYDGQPERVRLAEIDCPEKSQPFGKNARQYASDLCFGKTVTVTSDGKRDRYGRVVGIVTTENGTNVNEQLIKAGLAWHYKDYSDSRELALLEQHARTERVGLWADKNPVAPWEWRKNKRKKKQ</sequence>
<keyword evidence="1" id="KW-0540">Nuclease</keyword>
<evidence type="ECO:0000259" key="5">
    <source>
        <dbReference type="PROSITE" id="PS50830"/>
    </source>
</evidence>
<dbReference type="SMART" id="SM00318">
    <property type="entry name" value="SNc"/>
    <property type="match status" value="1"/>
</dbReference>
<feature type="transmembrane region" description="Helical" evidence="4">
    <location>
        <begin position="21"/>
        <end position="37"/>
    </location>
</feature>
<dbReference type="GO" id="GO:0004519">
    <property type="term" value="F:endonuclease activity"/>
    <property type="evidence" value="ECO:0007669"/>
    <property type="project" value="UniProtKB-KW"/>
</dbReference>
<dbReference type="PROSITE" id="PS50830">
    <property type="entry name" value="TNASE_3"/>
    <property type="match status" value="1"/>
</dbReference>
<feature type="domain" description="TNase-like" evidence="5">
    <location>
        <begin position="68"/>
        <end position="190"/>
    </location>
</feature>
<dbReference type="SUPFAM" id="SSF50199">
    <property type="entry name" value="Staphylococcal nuclease"/>
    <property type="match status" value="1"/>
</dbReference>
<keyword evidence="2" id="KW-0255">Endonuclease</keyword>
<evidence type="ECO:0000256" key="2">
    <source>
        <dbReference type="ARBA" id="ARBA00022759"/>
    </source>
</evidence>
<dbReference type="Pfam" id="PF00565">
    <property type="entry name" value="SNase"/>
    <property type="match status" value="1"/>
</dbReference>
<dbReference type="AlphaFoldDB" id="A0A255Z9B9"/>
<dbReference type="InterPro" id="IPR016071">
    <property type="entry name" value="Staphylococal_nuclease_OB-fold"/>
</dbReference>
<gene>
    <name evidence="6" type="ORF">CHU92_06890</name>
</gene>
<keyword evidence="4" id="KW-0472">Membrane</keyword>
<keyword evidence="3" id="KW-0378">Hydrolase</keyword>
<reference evidence="6 7" key="1">
    <citation type="submission" date="2017-07" db="EMBL/GenBank/DDBJ databases">
        <title>Flavobacterium cyanobacteriorum sp. nov., isolated from cyanobacterial aggregates in a eutrophic lake.</title>
        <authorList>
            <person name="Cai H."/>
        </authorList>
    </citation>
    <scope>NUCLEOTIDE SEQUENCE [LARGE SCALE GENOMIC DNA]</scope>
    <source>
        <strain evidence="6 7">TH021</strain>
    </source>
</reference>
<proteinExistence type="predicted"/>
<organism evidence="6 7">
    <name type="scientific">Flavobacterium cyanobacteriorum</name>
    <dbReference type="NCBI Taxonomy" id="2022802"/>
    <lineage>
        <taxon>Bacteria</taxon>
        <taxon>Pseudomonadati</taxon>
        <taxon>Bacteroidota</taxon>
        <taxon>Flavobacteriia</taxon>
        <taxon>Flavobacteriales</taxon>
        <taxon>Flavobacteriaceae</taxon>
        <taxon>Flavobacterium</taxon>
    </lineage>
</organism>
<evidence type="ECO:0000313" key="6">
    <source>
        <dbReference type="EMBL" id="OYQ38022.1"/>
    </source>
</evidence>
<dbReference type="InterPro" id="IPR035437">
    <property type="entry name" value="SNase_OB-fold_sf"/>
</dbReference>
<protein>
    <recommendedName>
        <fullName evidence="5">TNase-like domain-containing protein</fullName>
    </recommendedName>
</protein>
<comment type="caution">
    <text evidence="6">The sequence shown here is derived from an EMBL/GenBank/DDBJ whole genome shotgun (WGS) entry which is preliminary data.</text>
</comment>
<evidence type="ECO:0000313" key="7">
    <source>
        <dbReference type="Proteomes" id="UP000216605"/>
    </source>
</evidence>
<dbReference type="Proteomes" id="UP000216605">
    <property type="component" value="Unassembled WGS sequence"/>
</dbReference>